<name>A0A1H4CR98_9BACT</name>
<protein>
    <submittedName>
        <fullName evidence="3">Protein tyrosine phosphatase</fullName>
    </submittedName>
</protein>
<dbReference type="PANTHER" id="PTHR43428:SF1">
    <property type="entry name" value="ARSENATE REDUCTASE"/>
    <property type="match status" value="1"/>
</dbReference>
<dbReference type="Pfam" id="PF01451">
    <property type="entry name" value="LMWPc"/>
    <property type="match status" value="1"/>
</dbReference>
<keyword evidence="4" id="KW-1185">Reference proteome</keyword>
<dbReference type="InterPro" id="IPR023485">
    <property type="entry name" value="Ptyr_pPase"/>
</dbReference>
<dbReference type="PANTHER" id="PTHR43428">
    <property type="entry name" value="ARSENATE REDUCTASE"/>
    <property type="match status" value="1"/>
</dbReference>
<organism evidence="3 4">
    <name type="scientific">Arachidicoccus rhizosphaerae</name>
    <dbReference type="NCBI Taxonomy" id="551991"/>
    <lineage>
        <taxon>Bacteria</taxon>
        <taxon>Pseudomonadati</taxon>
        <taxon>Bacteroidota</taxon>
        <taxon>Chitinophagia</taxon>
        <taxon>Chitinophagales</taxon>
        <taxon>Chitinophagaceae</taxon>
        <taxon>Arachidicoccus</taxon>
    </lineage>
</organism>
<dbReference type="InterPro" id="IPR036196">
    <property type="entry name" value="Ptyr_pPase_sf"/>
</dbReference>
<accession>A0A1H4CR98</accession>
<dbReference type="GO" id="GO:0046685">
    <property type="term" value="P:response to arsenic-containing substance"/>
    <property type="evidence" value="ECO:0007669"/>
    <property type="project" value="UniProtKB-KW"/>
</dbReference>
<evidence type="ECO:0000313" key="3">
    <source>
        <dbReference type="EMBL" id="SEA62799.1"/>
    </source>
</evidence>
<dbReference type="Proteomes" id="UP000199041">
    <property type="component" value="Unassembled WGS sequence"/>
</dbReference>
<evidence type="ECO:0000259" key="2">
    <source>
        <dbReference type="SMART" id="SM00226"/>
    </source>
</evidence>
<keyword evidence="1" id="KW-0059">Arsenical resistance</keyword>
<dbReference type="Gene3D" id="3.40.50.2300">
    <property type="match status" value="1"/>
</dbReference>
<evidence type="ECO:0000313" key="4">
    <source>
        <dbReference type="Proteomes" id="UP000199041"/>
    </source>
</evidence>
<proteinExistence type="predicted"/>
<dbReference type="CDD" id="cd16345">
    <property type="entry name" value="LMWP_ArsC"/>
    <property type="match status" value="1"/>
</dbReference>
<dbReference type="AlphaFoldDB" id="A0A1H4CR98"/>
<dbReference type="RefSeq" id="WP_091401245.1">
    <property type="nucleotide sequence ID" value="NZ_FNQY01000035.1"/>
</dbReference>
<reference evidence="3 4" key="1">
    <citation type="submission" date="2016-10" db="EMBL/GenBank/DDBJ databases">
        <authorList>
            <person name="de Groot N.N."/>
        </authorList>
    </citation>
    <scope>NUCLEOTIDE SEQUENCE [LARGE SCALE GENOMIC DNA]</scope>
    <source>
        <strain evidence="3 4">Vu-144</strain>
    </source>
</reference>
<gene>
    <name evidence="3" type="ORF">SAMN05192529_1359</name>
</gene>
<feature type="domain" description="Phosphotyrosine protein phosphatase I" evidence="2">
    <location>
        <begin position="4"/>
        <end position="140"/>
    </location>
</feature>
<sequence length="148" mass="16330">MEKHKILFVCVHNSARSQMAEAFLNELGADAFIAESAGLEPGTLNPYVVEAMAEAGIDISGKQTKAVFDLFRQGKPFNAVITVCDAASAERCPVFPGMTKRIAWSFPDPSGFKGTKEEILAQTREVRDEIKKKVTDFIGEAKVLKFWM</sequence>
<evidence type="ECO:0000256" key="1">
    <source>
        <dbReference type="ARBA" id="ARBA00022849"/>
    </source>
</evidence>
<dbReference type="SUPFAM" id="SSF52788">
    <property type="entry name" value="Phosphotyrosine protein phosphatases I"/>
    <property type="match status" value="1"/>
</dbReference>
<dbReference type="EMBL" id="FNQY01000035">
    <property type="protein sequence ID" value="SEA62799.1"/>
    <property type="molecule type" value="Genomic_DNA"/>
</dbReference>
<dbReference type="SMART" id="SM00226">
    <property type="entry name" value="LMWPc"/>
    <property type="match status" value="1"/>
</dbReference>
<dbReference type="OrthoDB" id="9799096at2"/>
<dbReference type="STRING" id="551991.SAMN05192529_1359"/>